<dbReference type="VEuPathDB" id="PlasmoDB:POWCR01_000011100"/>
<evidence type="ECO:0000313" key="2">
    <source>
        <dbReference type="Proteomes" id="UP000242942"/>
    </source>
</evidence>
<dbReference type="EMBL" id="FLRI01000613">
    <property type="protein sequence ID" value="SBT85003.1"/>
    <property type="molecule type" value="Genomic_DNA"/>
</dbReference>
<dbReference type="AlphaFoldDB" id="A0A1D3JGC0"/>
<dbReference type="Proteomes" id="UP000242942">
    <property type="component" value="Unassembled WGS sequence"/>
</dbReference>
<keyword evidence="2" id="KW-1185">Reference proteome</keyword>
<proteinExistence type="predicted"/>
<sequence length="327" mass="38471">MNNWMSAWNNETSSMDNWMKAWNNGTSSMDNWMNAWNNGMNAMNNGRCTRNNGIRHRNNGLTARNNELQAEKHGTLSWNNGMYSNRNLVNEKEFIKGERYGRANKGEKNGKKRKYVKQNNVYKDKRKKGKIFACTDRSTKYNLSSREGRLQGCRCHHLDIYCNNEKCPYKRCNCVFDIKYSNRINMFDMRILNGGKYSNDMKNSPHFRDLYSRVFSHDRRCLPNMKDMIYGKKYCPKDNTYVEYNSLGRNYLLERGKRLIPRRDFHGKNQLISNKGILGRSSSDSGINFNWRNPLILGINSEGTEPSNPRKYVDRSPSITRRIVNRR</sequence>
<reference evidence="1 2" key="1">
    <citation type="submission" date="2016-06" db="EMBL/GenBank/DDBJ databases">
        <authorList>
            <consortium name="Pathogen Informatics"/>
        </authorList>
    </citation>
    <scope>NUCLEOTIDE SEQUENCE [LARGE SCALE GENOMIC DNA]</scope>
    <source>
        <strain evidence="1">PocGH01</strain>
    </source>
</reference>
<evidence type="ECO:0000313" key="1">
    <source>
        <dbReference type="EMBL" id="SBT85003.1"/>
    </source>
</evidence>
<dbReference type="OrthoDB" id="10385378at2759"/>
<protein>
    <submittedName>
        <fullName evidence="1">Uncharacterized protein</fullName>
    </submittedName>
</protein>
<accession>A0A1D3JGC0</accession>
<name>A0A1D3JGC0_PLAOA</name>
<gene>
    <name evidence="1" type="primary">PocGH01_00057300</name>
    <name evidence="1" type="ORF">POCGH01_00057300</name>
</gene>
<organism evidence="1 2">
    <name type="scientific">Plasmodium ovale</name>
    <name type="common">malaria parasite P. ovale</name>
    <dbReference type="NCBI Taxonomy" id="36330"/>
    <lineage>
        <taxon>Eukaryota</taxon>
        <taxon>Sar</taxon>
        <taxon>Alveolata</taxon>
        <taxon>Apicomplexa</taxon>
        <taxon>Aconoidasida</taxon>
        <taxon>Haemosporida</taxon>
        <taxon>Plasmodiidae</taxon>
        <taxon>Plasmodium</taxon>
        <taxon>Plasmodium (Plasmodium)</taxon>
    </lineage>
</organism>
<dbReference type="VEuPathDB" id="PlasmoDB:PocGH01_00057300"/>